<dbReference type="Proteomes" id="UP000035067">
    <property type="component" value="Unassembled WGS sequence"/>
</dbReference>
<name>A0A0G2HMD3_9SYNE</name>
<evidence type="ECO:0000313" key="2">
    <source>
        <dbReference type="Proteomes" id="UP000035067"/>
    </source>
</evidence>
<organism evidence="1 2">
    <name type="scientific">Candidatus Synechococcus spongiarum SP3</name>
    <dbReference type="NCBI Taxonomy" id="1604020"/>
    <lineage>
        <taxon>Bacteria</taxon>
        <taxon>Bacillati</taxon>
        <taxon>Cyanobacteriota</taxon>
        <taxon>Cyanophyceae</taxon>
        <taxon>Synechococcales</taxon>
        <taxon>Synechococcaceae</taxon>
        <taxon>Synechococcus</taxon>
    </lineage>
</organism>
<proteinExistence type="predicted"/>
<dbReference type="AlphaFoldDB" id="A0A0G2HMD3"/>
<reference evidence="1 2" key="1">
    <citation type="submission" date="2015-01" db="EMBL/GenBank/DDBJ databases">
        <title>Lifestyle Evolution in Cyanobacterial Symbionts of Sponges.</title>
        <authorList>
            <person name="Burgsdorf I."/>
            <person name="Slaby B.M."/>
            <person name="Handley K.M."/>
            <person name="Haber M."/>
            <person name="Blom J."/>
            <person name="Marshall C.W."/>
            <person name="Gilbert J.A."/>
            <person name="Hentschel U."/>
            <person name="Steindler L."/>
        </authorList>
    </citation>
    <scope>NUCLEOTIDE SEQUENCE [LARGE SCALE GENOMIC DNA]</scope>
    <source>
        <strain evidence="1">SP3</strain>
    </source>
</reference>
<dbReference type="PATRIC" id="fig|1604020.3.peg.1939"/>
<sequence>MEVTCQGLPVFWINGWLAAVGATVLDDRIRLHWTTGDHLAILSAADYDPVEALVESWPKQELLEDLPIAEQWQGAGVLERKVKVDSFRQRARAARGHPRSWTLSSTMTDLSVDKNREVAHARFDPVGPGSIKSLHHRLLKVHKYVEKPSSERIRASLAGEEPRVQDNGLGFDPARLGSQADKSKVYTEPVVEVMAFFGLKLLPMRGRGVDSSFAAEAFGGGGRQRGWSQGAPRFCWPAWDQPLDVHGIDALLDLWNPKDKKNRWSALGVHAAWQSVKYKALSTSDPTRAYGSERL</sequence>
<accession>A0A0G2HMD3</accession>
<protein>
    <submittedName>
        <fullName evidence="1">Uncharacterized protein</fullName>
    </submittedName>
</protein>
<gene>
    <name evidence="1" type="ORF">TE42_02120</name>
</gene>
<comment type="caution">
    <text evidence="1">The sequence shown here is derived from an EMBL/GenBank/DDBJ whole genome shotgun (WGS) entry which is preliminary data.</text>
</comment>
<dbReference type="EMBL" id="JXQG01000007">
    <property type="protein sequence ID" value="KKZ12980.1"/>
    <property type="molecule type" value="Genomic_DNA"/>
</dbReference>
<evidence type="ECO:0000313" key="1">
    <source>
        <dbReference type="EMBL" id="KKZ12980.1"/>
    </source>
</evidence>